<feature type="domain" description="Nudix hydrolase" evidence="2">
    <location>
        <begin position="66"/>
        <end position="192"/>
    </location>
</feature>
<dbReference type="InterPro" id="IPR059176">
    <property type="entry name" value="UDP-X_N"/>
</dbReference>
<comment type="caution">
    <text evidence="3">The sequence shown here is derived from an EMBL/GenBank/DDBJ whole genome shotgun (WGS) entry which is preliminary data.</text>
</comment>
<dbReference type="Gene3D" id="6.10.250.1120">
    <property type="match status" value="1"/>
</dbReference>
<comment type="similarity">
    <text evidence="1">Belongs to the Nudix hydrolase family.</text>
</comment>
<organism evidence="3 4">
    <name type="scientific">Cytobacillus horneckiae</name>
    <dbReference type="NCBI Taxonomy" id="549687"/>
    <lineage>
        <taxon>Bacteria</taxon>
        <taxon>Bacillati</taxon>
        <taxon>Bacillota</taxon>
        <taxon>Bacilli</taxon>
        <taxon>Bacillales</taxon>
        <taxon>Bacillaceae</taxon>
        <taxon>Cytobacillus</taxon>
    </lineage>
</organism>
<dbReference type="Proteomes" id="UP000233343">
    <property type="component" value="Unassembled WGS sequence"/>
</dbReference>
<dbReference type="Pfam" id="PF12535">
    <property type="entry name" value="Nudix_N"/>
    <property type="match status" value="1"/>
</dbReference>
<dbReference type="EMBL" id="PISD01000100">
    <property type="protein sequence ID" value="PKG25754.1"/>
    <property type="molecule type" value="Genomic_DNA"/>
</dbReference>
<dbReference type="SUPFAM" id="SSF55811">
    <property type="entry name" value="Nudix"/>
    <property type="match status" value="1"/>
</dbReference>
<gene>
    <name evidence="3" type="ORF">CWS20_27600</name>
</gene>
<dbReference type="AlphaFoldDB" id="A0A2N0Z8C3"/>
<sequence>MEPKWLEWAKQLQAIAQTGLAYSKDIYDIERFEMIRQLSVEIMAEYTTVDNEKIKELFASEIGYATPKVDIRAAVFKENKILMVKENSDGYWSLPGGWADIGLSPSEVAVKEVKEETGLDVKAIKLLGVLDKKFYPHLPAYYHLYKIFIQCELIGGDMKTSIETSDVGFFGEDELPPLSMSRVTEPQIKWAFKHLYFPHTSAYVD</sequence>
<proteinExistence type="inferred from homology"/>
<dbReference type="PROSITE" id="PS51462">
    <property type="entry name" value="NUDIX"/>
    <property type="match status" value="1"/>
</dbReference>
<name>A0A2N0Z8C3_9BACI</name>
<evidence type="ECO:0000259" key="2">
    <source>
        <dbReference type="PROSITE" id="PS51462"/>
    </source>
</evidence>
<dbReference type="InterPro" id="IPR000086">
    <property type="entry name" value="NUDIX_hydrolase_dom"/>
</dbReference>
<keyword evidence="4" id="KW-1185">Reference proteome</keyword>
<dbReference type="InterPro" id="IPR015797">
    <property type="entry name" value="NUDIX_hydrolase-like_dom_sf"/>
</dbReference>
<dbReference type="RefSeq" id="WP_066194780.1">
    <property type="nucleotide sequence ID" value="NZ_JAFDQP010000015.1"/>
</dbReference>
<protein>
    <submittedName>
        <fullName evidence="3">NUDIX domain-containing protein</fullName>
    </submittedName>
</protein>
<reference evidence="3 4" key="1">
    <citation type="journal article" date="2010" name="Int. J. Syst. Evol. Microbiol.">
        <title>Bacillus horneckiae sp. nov., isolated from a spacecraft-assembly clean room.</title>
        <authorList>
            <person name="Vaishampayan P."/>
            <person name="Probst A."/>
            <person name="Krishnamurthi S."/>
            <person name="Ghosh S."/>
            <person name="Osman S."/>
            <person name="McDowall A."/>
            <person name="Ruckmani A."/>
            <person name="Mayilraj S."/>
            <person name="Venkateswaran K."/>
        </authorList>
    </citation>
    <scope>NUCLEOTIDE SEQUENCE [LARGE SCALE GENOMIC DNA]</scope>
    <source>
        <strain evidence="4">1PO1SC</strain>
    </source>
</reference>
<dbReference type="PANTHER" id="PTHR43736">
    <property type="entry name" value="ADP-RIBOSE PYROPHOSPHATASE"/>
    <property type="match status" value="1"/>
</dbReference>
<accession>A0A2N0Z8C3</accession>
<dbReference type="Gene3D" id="3.90.79.10">
    <property type="entry name" value="Nucleoside Triphosphate Pyrophosphohydrolase"/>
    <property type="match status" value="1"/>
</dbReference>
<dbReference type="CDD" id="cd04672">
    <property type="entry name" value="NUDIX_CDP-Chase_like"/>
    <property type="match status" value="1"/>
</dbReference>
<evidence type="ECO:0000256" key="1">
    <source>
        <dbReference type="ARBA" id="ARBA00005582"/>
    </source>
</evidence>
<evidence type="ECO:0000313" key="3">
    <source>
        <dbReference type="EMBL" id="PKG25754.1"/>
    </source>
</evidence>
<dbReference type="Pfam" id="PF00293">
    <property type="entry name" value="NUDIX"/>
    <property type="match status" value="1"/>
</dbReference>
<evidence type="ECO:0000313" key="4">
    <source>
        <dbReference type="Proteomes" id="UP000233343"/>
    </source>
</evidence>
<dbReference type="PANTHER" id="PTHR43736:SF1">
    <property type="entry name" value="DIHYDRONEOPTERIN TRIPHOSPHATE DIPHOSPHATASE"/>
    <property type="match status" value="1"/>
</dbReference>